<reference evidence="1 2" key="1">
    <citation type="submission" date="2021-01" db="EMBL/GenBank/DDBJ databases">
        <title>Genome sequencing of Micromonospora fiedleri MG-37.</title>
        <authorList>
            <person name="Moreland P.E.J."/>
            <person name="Stach J.E.M."/>
        </authorList>
    </citation>
    <scope>NUCLEOTIDE SEQUENCE [LARGE SCALE GENOMIC DNA]</scope>
    <source>
        <strain evidence="1 2">MG-37</strain>
    </source>
</reference>
<gene>
    <name evidence="1" type="ORF">JMF97_29675</name>
</gene>
<name>A0ABS1UVD9_9ACTN</name>
<dbReference type="Gene3D" id="1.25.10.10">
    <property type="entry name" value="Leucine-rich Repeat Variant"/>
    <property type="match status" value="1"/>
</dbReference>
<protein>
    <submittedName>
        <fullName evidence="1">DUF4303 domain-containing protein</fullName>
    </submittedName>
</protein>
<dbReference type="Proteomes" id="UP000661193">
    <property type="component" value="Unassembled WGS sequence"/>
</dbReference>
<dbReference type="Pfam" id="PF13646">
    <property type="entry name" value="HEAT_2"/>
    <property type="match status" value="1"/>
</dbReference>
<dbReference type="SUPFAM" id="SSF48371">
    <property type="entry name" value="ARM repeat"/>
    <property type="match status" value="1"/>
</dbReference>
<proteinExistence type="predicted"/>
<dbReference type="RefSeq" id="WP_203224542.1">
    <property type="nucleotide sequence ID" value="NZ_JAETXL010000019.1"/>
</dbReference>
<evidence type="ECO:0000313" key="1">
    <source>
        <dbReference type="EMBL" id="MBL6280337.1"/>
    </source>
</evidence>
<keyword evidence="2" id="KW-1185">Reference proteome</keyword>
<dbReference type="EMBL" id="JAETXL010000019">
    <property type="protein sequence ID" value="MBL6280337.1"/>
    <property type="molecule type" value="Genomic_DNA"/>
</dbReference>
<sequence>MPTGFDWGGFEQVLTDALVRTVQTVIAQRPDQRFYAAAWGEIYRETDGAITLPMFGMNSREAVQQRPAEHRADVAWSIADREEFDLDWLPANVNRRWQQELTAFARRGNTRQWEQTFGRYLTALVTACRRARRRLRDSGVVDRDFLVLVLDHEHAEVLLRRVLSERELHRHFPDLDRRRVEMARIAALPPGEQARHYVSLLGDHGGLVSAEDAAQALITLGLPAAAASIPLLGRAGQAWQAAKLLADLGLPDGQVIEALTIALDRLDGLDHLWVARALARLGRLDVVLARADRLARETVVTAVAAPYGSFRDHGRNPLALDYRPLEEVLRSRPEYATALADELTPGTTPCRINTDEVDEALRGLRSPHVVVRRHAVSVLGDRQLGRLAGQRILPALSNTMVQDQDPTVRRLAVLSLQWWQRDAHAYLAVVRSVLDDPVEEVRAAAAYWIREHDGLLATTADTSH</sequence>
<accession>A0ABS1UVD9</accession>
<organism evidence="1 2">
    <name type="scientific">Micromonospora fiedleri</name>
    <dbReference type="NCBI Taxonomy" id="1157498"/>
    <lineage>
        <taxon>Bacteria</taxon>
        <taxon>Bacillati</taxon>
        <taxon>Actinomycetota</taxon>
        <taxon>Actinomycetes</taxon>
        <taxon>Micromonosporales</taxon>
        <taxon>Micromonosporaceae</taxon>
        <taxon>Micromonospora</taxon>
    </lineage>
</organism>
<evidence type="ECO:0000313" key="2">
    <source>
        <dbReference type="Proteomes" id="UP000661193"/>
    </source>
</evidence>
<dbReference type="InterPro" id="IPR011989">
    <property type="entry name" value="ARM-like"/>
</dbReference>
<comment type="caution">
    <text evidence="1">The sequence shown here is derived from an EMBL/GenBank/DDBJ whole genome shotgun (WGS) entry which is preliminary data.</text>
</comment>
<dbReference type="InterPro" id="IPR016024">
    <property type="entry name" value="ARM-type_fold"/>
</dbReference>